<dbReference type="Proteomes" id="UP000248790">
    <property type="component" value="Unassembled WGS sequence"/>
</dbReference>
<sequence>MRTLQERFGKITTFIFDVDGVMTDGSVNALESGEQFRTFNIRDGYAIERAVHSGYRVAVLSAGNQVGVRKRLEFLKIKDIFMGGPTEQKLHAYLGYLNREQINEAEVLYMGDDIPDFQILSRPDLLSACPADAADEIRAVCDYVSPVAGGRGAVRDLIEQVMKAQNKWLSWLTTDEPFEIKNER</sequence>
<dbReference type="EMBL" id="QLMC01000003">
    <property type="protein sequence ID" value="RAJ98024.1"/>
    <property type="molecule type" value="Genomic_DNA"/>
</dbReference>
<proteinExistence type="inferred from homology"/>
<dbReference type="RefSeq" id="WP_111628968.1">
    <property type="nucleotide sequence ID" value="NZ_QLMC01000003.1"/>
</dbReference>
<dbReference type="GO" id="GO:0046872">
    <property type="term" value="F:metal ion binding"/>
    <property type="evidence" value="ECO:0007669"/>
    <property type="project" value="UniProtKB-KW"/>
</dbReference>
<evidence type="ECO:0000256" key="7">
    <source>
        <dbReference type="PIRSR" id="PIRSR006118-2"/>
    </source>
</evidence>
<dbReference type="GO" id="GO:0016788">
    <property type="term" value="F:hydrolase activity, acting on ester bonds"/>
    <property type="evidence" value="ECO:0007669"/>
    <property type="project" value="InterPro"/>
</dbReference>
<comment type="similarity">
    <text evidence="2">Belongs to the KdsC family.</text>
</comment>
<dbReference type="SFLD" id="SFLDS00003">
    <property type="entry name" value="Haloacid_Dehalogenase"/>
    <property type="match status" value="1"/>
</dbReference>
<dbReference type="PIRSF" id="PIRSF006118">
    <property type="entry name" value="KDO8-P_Ptase"/>
    <property type="match status" value="1"/>
</dbReference>
<dbReference type="GO" id="GO:0008781">
    <property type="term" value="F:N-acylneuraminate cytidylyltransferase activity"/>
    <property type="evidence" value="ECO:0007669"/>
    <property type="project" value="TreeGrafter"/>
</dbReference>
<dbReference type="SUPFAM" id="SSF56784">
    <property type="entry name" value="HAD-like"/>
    <property type="match status" value="1"/>
</dbReference>
<dbReference type="InterPro" id="IPR010023">
    <property type="entry name" value="KdsC_fam"/>
</dbReference>
<dbReference type="PANTHER" id="PTHR21485:SF3">
    <property type="entry name" value="N-ACYLNEURAMINATE CYTIDYLYLTRANSFERASE"/>
    <property type="match status" value="1"/>
</dbReference>
<dbReference type="InterPro" id="IPR036412">
    <property type="entry name" value="HAD-like_sf"/>
</dbReference>
<dbReference type="InterPro" id="IPR050793">
    <property type="entry name" value="CMP-NeuNAc_synthase"/>
</dbReference>
<dbReference type="Gene3D" id="3.40.50.1000">
    <property type="entry name" value="HAD superfamily/HAD-like"/>
    <property type="match status" value="1"/>
</dbReference>
<gene>
    <name evidence="8" type="ORF">LX87_02931</name>
</gene>
<keyword evidence="6 7" id="KW-0460">Magnesium</keyword>
<dbReference type="AlphaFoldDB" id="A0A327X157"/>
<dbReference type="NCBIfam" id="TIGR01670">
    <property type="entry name" value="KdsC-phosphatas"/>
    <property type="match status" value="1"/>
</dbReference>
<keyword evidence="5" id="KW-0378">Hydrolase</keyword>
<evidence type="ECO:0000256" key="4">
    <source>
        <dbReference type="ARBA" id="ARBA00022723"/>
    </source>
</evidence>
<keyword evidence="4 7" id="KW-0479">Metal-binding</keyword>
<reference evidence="8 9" key="1">
    <citation type="submission" date="2018-06" db="EMBL/GenBank/DDBJ databases">
        <title>Genomic Encyclopedia of Archaeal and Bacterial Type Strains, Phase II (KMG-II): from individual species to whole genera.</title>
        <authorList>
            <person name="Goeker M."/>
        </authorList>
    </citation>
    <scope>NUCLEOTIDE SEQUENCE [LARGE SCALE GENOMIC DNA]</scope>
    <source>
        <strain evidence="8 9">DSM 21851</strain>
    </source>
</reference>
<evidence type="ECO:0000256" key="5">
    <source>
        <dbReference type="ARBA" id="ARBA00022801"/>
    </source>
</evidence>
<feature type="binding site" evidence="7">
    <location>
        <position position="17"/>
    </location>
    <ligand>
        <name>Mg(2+)</name>
        <dbReference type="ChEBI" id="CHEBI:18420"/>
    </ligand>
</feature>
<name>A0A327X157_LARAB</name>
<accession>A0A327X157</accession>
<comment type="caution">
    <text evidence="8">The sequence shown here is derived from an EMBL/GenBank/DDBJ whole genome shotgun (WGS) entry which is preliminary data.</text>
</comment>
<protein>
    <submittedName>
        <fullName evidence="8">3-deoxy-D-manno-octulosonate 8-phosphate phosphatase (KDO 8-P phosphatase)</fullName>
    </submittedName>
</protein>
<dbReference type="PANTHER" id="PTHR21485">
    <property type="entry name" value="HAD SUPERFAMILY MEMBERS CMAS AND KDSC"/>
    <property type="match status" value="1"/>
</dbReference>
<dbReference type="SFLD" id="SFLDG01136">
    <property type="entry name" value="C1.6:_Phosphoserine_Phosphatas"/>
    <property type="match status" value="1"/>
</dbReference>
<dbReference type="InterPro" id="IPR023214">
    <property type="entry name" value="HAD_sf"/>
</dbReference>
<comment type="subunit">
    <text evidence="3">Homotetramer.</text>
</comment>
<feature type="binding site" evidence="7">
    <location>
        <position position="112"/>
    </location>
    <ligand>
        <name>Mg(2+)</name>
        <dbReference type="ChEBI" id="CHEBI:18420"/>
    </ligand>
</feature>
<dbReference type="SFLD" id="SFLDG01138">
    <property type="entry name" value="C1.6.2:_Deoxy-d-mannose-octulo"/>
    <property type="match status" value="1"/>
</dbReference>
<evidence type="ECO:0000256" key="2">
    <source>
        <dbReference type="ARBA" id="ARBA00005893"/>
    </source>
</evidence>
<comment type="cofactor">
    <cofactor evidence="1 7">
        <name>Mg(2+)</name>
        <dbReference type="ChEBI" id="CHEBI:18420"/>
    </cofactor>
</comment>
<organism evidence="8 9">
    <name type="scientific">Larkinella arboricola</name>
    <dbReference type="NCBI Taxonomy" id="643671"/>
    <lineage>
        <taxon>Bacteria</taxon>
        <taxon>Pseudomonadati</taxon>
        <taxon>Bacteroidota</taxon>
        <taxon>Cytophagia</taxon>
        <taxon>Cytophagales</taxon>
        <taxon>Spirosomataceae</taxon>
        <taxon>Larkinella</taxon>
    </lineage>
</organism>
<keyword evidence="9" id="KW-1185">Reference proteome</keyword>
<evidence type="ECO:0000256" key="3">
    <source>
        <dbReference type="ARBA" id="ARBA00011881"/>
    </source>
</evidence>
<evidence type="ECO:0000256" key="1">
    <source>
        <dbReference type="ARBA" id="ARBA00001946"/>
    </source>
</evidence>
<evidence type="ECO:0000313" key="9">
    <source>
        <dbReference type="Proteomes" id="UP000248790"/>
    </source>
</evidence>
<dbReference type="OrthoDB" id="9805604at2"/>
<feature type="binding site" evidence="7">
    <location>
        <position position="19"/>
    </location>
    <ligand>
        <name>substrate</name>
    </ligand>
</feature>
<evidence type="ECO:0000256" key="6">
    <source>
        <dbReference type="ARBA" id="ARBA00022842"/>
    </source>
</evidence>
<evidence type="ECO:0000313" key="8">
    <source>
        <dbReference type="EMBL" id="RAJ98024.1"/>
    </source>
</evidence>